<dbReference type="SUPFAM" id="SSF48371">
    <property type="entry name" value="ARM repeat"/>
    <property type="match status" value="1"/>
</dbReference>
<evidence type="ECO:0000256" key="6">
    <source>
        <dbReference type="PROSITE-ProRule" id="PRU00259"/>
    </source>
</evidence>
<dbReference type="PROSITE" id="PS50176">
    <property type="entry name" value="ARM_REPEAT"/>
    <property type="match status" value="1"/>
</dbReference>
<evidence type="ECO:0000313" key="10">
    <source>
        <dbReference type="Proteomes" id="UP001180020"/>
    </source>
</evidence>
<dbReference type="InterPro" id="IPR003613">
    <property type="entry name" value="Ubox_domain"/>
</dbReference>
<dbReference type="GO" id="GO:0061630">
    <property type="term" value="F:ubiquitin protein ligase activity"/>
    <property type="evidence" value="ECO:0007669"/>
    <property type="project" value="UniProtKB-EC"/>
</dbReference>
<dbReference type="Gene3D" id="1.25.10.10">
    <property type="entry name" value="Leucine-rich Repeat Variant"/>
    <property type="match status" value="2"/>
</dbReference>
<evidence type="ECO:0000256" key="7">
    <source>
        <dbReference type="SAM" id="MobiDB-lite"/>
    </source>
</evidence>
<gene>
    <name evidence="9" type="primary">PUB39</name>
    <name evidence="9" type="ORF">QJS10_CPB15g01797</name>
</gene>
<feature type="region of interest" description="Disordered" evidence="7">
    <location>
        <begin position="1"/>
        <end position="22"/>
    </location>
</feature>
<dbReference type="PROSITE" id="PS51698">
    <property type="entry name" value="U_BOX"/>
    <property type="match status" value="1"/>
</dbReference>
<reference evidence="9" key="1">
    <citation type="journal article" date="2023" name="Nat. Commun.">
        <title>Diploid and tetraploid genomes of Acorus and the evolution of monocots.</title>
        <authorList>
            <person name="Ma L."/>
            <person name="Liu K.W."/>
            <person name="Li Z."/>
            <person name="Hsiao Y.Y."/>
            <person name="Qi Y."/>
            <person name="Fu T."/>
            <person name="Tang G.D."/>
            <person name="Zhang D."/>
            <person name="Sun W.H."/>
            <person name="Liu D.K."/>
            <person name="Li Y."/>
            <person name="Chen G.Z."/>
            <person name="Liu X.D."/>
            <person name="Liao X.Y."/>
            <person name="Jiang Y.T."/>
            <person name="Yu X."/>
            <person name="Hao Y."/>
            <person name="Huang J."/>
            <person name="Zhao X.W."/>
            <person name="Ke S."/>
            <person name="Chen Y.Y."/>
            <person name="Wu W.L."/>
            <person name="Hsu J.L."/>
            <person name="Lin Y.F."/>
            <person name="Huang M.D."/>
            <person name="Li C.Y."/>
            <person name="Huang L."/>
            <person name="Wang Z.W."/>
            <person name="Zhao X."/>
            <person name="Zhong W.Y."/>
            <person name="Peng D.H."/>
            <person name="Ahmad S."/>
            <person name="Lan S."/>
            <person name="Zhang J.S."/>
            <person name="Tsai W.C."/>
            <person name="Van de Peer Y."/>
            <person name="Liu Z.J."/>
        </authorList>
    </citation>
    <scope>NUCLEOTIDE SEQUENCE</scope>
    <source>
        <strain evidence="9">CP</strain>
    </source>
</reference>
<comment type="caution">
    <text evidence="9">The sequence shown here is derived from an EMBL/GenBank/DDBJ whole genome shotgun (WGS) entry which is preliminary data.</text>
</comment>
<dbReference type="SMART" id="SM00504">
    <property type="entry name" value="Ubox"/>
    <property type="match status" value="1"/>
</dbReference>
<proteinExistence type="predicted"/>
<feature type="domain" description="U-box" evidence="8">
    <location>
        <begin position="69"/>
        <end position="146"/>
    </location>
</feature>
<reference evidence="9" key="2">
    <citation type="submission" date="2023-06" db="EMBL/GenBank/DDBJ databases">
        <authorList>
            <person name="Ma L."/>
            <person name="Liu K.-W."/>
            <person name="Li Z."/>
            <person name="Hsiao Y.-Y."/>
            <person name="Qi Y."/>
            <person name="Fu T."/>
            <person name="Tang G."/>
            <person name="Zhang D."/>
            <person name="Sun W.-H."/>
            <person name="Liu D.-K."/>
            <person name="Li Y."/>
            <person name="Chen G.-Z."/>
            <person name="Liu X.-D."/>
            <person name="Liao X.-Y."/>
            <person name="Jiang Y.-T."/>
            <person name="Yu X."/>
            <person name="Hao Y."/>
            <person name="Huang J."/>
            <person name="Zhao X.-W."/>
            <person name="Ke S."/>
            <person name="Chen Y.-Y."/>
            <person name="Wu W.-L."/>
            <person name="Hsu J.-L."/>
            <person name="Lin Y.-F."/>
            <person name="Huang M.-D."/>
            <person name="Li C.-Y."/>
            <person name="Huang L."/>
            <person name="Wang Z.-W."/>
            <person name="Zhao X."/>
            <person name="Zhong W.-Y."/>
            <person name="Peng D.-H."/>
            <person name="Ahmad S."/>
            <person name="Lan S."/>
            <person name="Zhang J.-S."/>
            <person name="Tsai W.-C."/>
            <person name="Van De Peer Y."/>
            <person name="Liu Z.-J."/>
        </authorList>
    </citation>
    <scope>NUCLEOTIDE SEQUENCE</scope>
    <source>
        <strain evidence="9">CP</strain>
        <tissue evidence="9">Leaves</tissue>
    </source>
</reference>
<dbReference type="SMART" id="SM00185">
    <property type="entry name" value="ARM"/>
    <property type="match status" value="3"/>
</dbReference>
<dbReference type="AlphaFoldDB" id="A0AAV9D9A5"/>
<feature type="region of interest" description="Disordered" evidence="7">
    <location>
        <begin position="49"/>
        <end position="74"/>
    </location>
</feature>
<evidence type="ECO:0000256" key="2">
    <source>
        <dbReference type="ARBA" id="ARBA00004906"/>
    </source>
</evidence>
<feature type="repeat" description="ARM" evidence="6">
    <location>
        <begin position="326"/>
        <end position="370"/>
    </location>
</feature>
<dbReference type="PANTHER" id="PTHR23315">
    <property type="entry name" value="U BOX DOMAIN-CONTAINING"/>
    <property type="match status" value="1"/>
</dbReference>
<dbReference type="Gene3D" id="3.30.40.10">
    <property type="entry name" value="Zinc/RING finger domain, C3HC4 (zinc finger)"/>
    <property type="match status" value="1"/>
</dbReference>
<evidence type="ECO:0000256" key="1">
    <source>
        <dbReference type="ARBA" id="ARBA00000900"/>
    </source>
</evidence>
<dbReference type="Pfam" id="PF04564">
    <property type="entry name" value="U-box"/>
    <property type="match status" value="1"/>
</dbReference>
<evidence type="ECO:0000256" key="5">
    <source>
        <dbReference type="ARBA" id="ARBA00022786"/>
    </source>
</evidence>
<feature type="compositionally biased region" description="Polar residues" evidence="7">
    <location>
        <begin position="1"/>
        <end position="12"/>
    </location>
</feature>
<dbReference type="EMBL" id="JAUJYO010000015">
    <property type="protein sequence ID" value="KAK1297449.1"/>
    <property type="molecule type" value="Genomic_DNA"/>
</dbReference>
<name>A0AAV9D9A5_ACOCL</name>
<dbReference type="InterPro" id="IPR000225">
    <property type="entry name" value="Armadillo"/>
</dbReference>
<dbReference type="InterPro" id="IPR016024">
    <property type="entry name" value="ARM-type_fold"/>
</dbReference>
<evidence type="ECO:0000313" key="9">
    <source>
        <dbReference type="EMBL" id="KAK1297449.1"/>
    </source>
</evidence>
<evidence type="ECO:0000256" key="4">
    <source>
        <dbReference type="ARBA" id="ARBA00022679"/>
    </source>
</evidence>
<feature type="compositionally biased region" description="Pro residues" evidence="7">
    <location>
        <begin position="56"/>
        <end position="72"/>
    </location>
</feature>
<keyword evidence="10" id="KW-1185">Reference proteome</keyword>
<dbReference type="PANTHER" id="PTHR23315:SF339">
    <property type="entry name" value="U-BOX DOMAIN-CONTAINING PROTEIN 40"/>
    <property type="match status" value="1"/>
</dbReference>
<keyword evidence="5" id="KW-0833">Ubl conjugation pathway</keyword>
<dbReference type="GO" id="GO:0016567">
    <property type="term" value="P:protein ubiquitination"/>
    <property type="evidence" value="ECO:0007669"/>
    <property type="project" value="InterPro"/>
</dbReference>
<dbReference type="InterPro" id="IPR011989">
    <property type="entry name" value="ARM-like"/>
</dbReference>
<keyword evidence="4" id="KW-0808">Transferase</keyword>
<dbReference type="Proteomes" id="UP001180020">
    <property type="component" value="Unassembled WGS sequence"/>
</dbReference>
<dbReference type="InterPro" id="IPR013083">
    <property type="entry name" value="Znf_RING/FYVE/PHD"/>
</dbReference>
<evidence type="ECO:0000256" key="3">
    <source>
        <dbReference type="ARBA" id="ARBA00012483"/>
    </source>
</evidence>
<dbReference type="SUPFAM" id="SSF57850">
    <property type="entry name" value="RING/U-box"/>
    <property type="match status" value="1"/>
</dbReference>
<accession>A0AAV9D9A5</accession>
<evidence type="ECO:0000259" key="8">
    <source>
        <dbReference type="PROSITE" id="PS51698"/>
    </source>
</evidence>
<organism evidence="9 10">
    <name type="scientific">Acorus calamus</name>
    <name type="common">Sweet flag</name>
    <dbReference type="NCBI Taxonomy" id="4465"/>
    <lineage>
        <taxon>Eukaryota</taxon>
        <taxon>Viridiplantae</taxon>
        <taxon>Streptophyta</taxon>
        <taxon>Embryophyta</taxon>
        <taxon>Tracheophyta</taxon>
        <taxon>Spermatophyta</taxon>
        <taxon>Magnoliopsida</taxon>
        <taxon>Liliopsida</taxon>
        <taxon>Acoraceae</taxon>
        <taxon>Acorus</taxon>
    </lineage>
</organism>
<comment type="pathway">
    <text evidence="2">Protein modification; protein ubiquitination.</text>
</comment>
<comment type="catalytic activity">
    <reaction evidence="1">
        <text>S-ubiquitinyl-[E2 ubiquitin-conjugating enzyme]-L-cysteine + [acceptor protein]-L-lysine = [E2 ubiquitin-conjugating enzyme]-L-cysteine + N(6)-ubiquitinyl-[acceptor protein]-L-lysine.</text>
        <dbReference type="EC" id="2.3.2.27"/>
    </reaction>
</comment>
<protein>
    <recommendedName>
        <fullName evidence="3">RING-type E3 ubiquitin transferase</fullName>
        <ecNumber evidence="3">2.3.2.27</ecNumber>
    </recommendedName>
</protein>
<dbReference type="EC" id="2.3.2.27" evidence="3"/>
<sequence>MMEASKLSQNPKANAEQEMKTVIPTEKINKNTVKMGNWKNGWKIYFHCSSPRKQQSPPPEPPKTPTKSPPPSDLVCPISGSLMSDPVILPSGLTFDRPYLQACLDLRYSPTLSDGSRLPINTLNSMIPNLAIKSTIDRWCDSSAIQRPQIVDPDHARGFIRKLMVCSNGLSDSDHHHYSTTASVTSSSPSSVDETLTLESTALEEEIVAKLRDARISMQEEGLVQLRTVTRESPEKRISLCTPRLLSAVRPMLLSRYSTVQIHSSASLVNLSLEPRNRPRIVRSGAVPPLIDAMRCGNPEAEEHAAAAVFGLSADESGRAAIGVLGAIEPLVRLIGRPGTTERGRRDAVHALHQLALAETNRAKIARCPGAVRTVLDVARDGEPTALMVLCALAGSADGVAALMDHNAVEVLIGIMDGCDDVCVKERCVAVMYGLSRWSVLRFRAAMKGREDVLREAAEEGGGAGEKAREMARRMLSGIRWDGERSVRIQLWRFGVAGWLVSLLRLGPTRPISKGNGLNPSALYNLIVKRYS</sequence>